<comment type="caution">
    <text evidence="4">The sequence shown here is derived from an EMBL/GenBank/DDBJ whole genome shotgun (WGS) entry which is preliminary data.</text>
</comment>
<evidence type="ECO:0000256" key="3">
    <source>
        <dbReference type="ARBA" id="ARBA00071493"/>
    </source>
</evidence>
<evidence type="ECO:0000256" key="2">
    <source>
        <dbReference type="ARBA" id="ARBA00023002"/>
    </source>
</evidence>
<proteinExistence type="inferred from homology"/>
<accession>A0A838YGG5</accession>
<dbReference type="AlphaFoldDB" id="A0A838YGG5"/>
<evidence type="ECO:0000313" key="5">
    <source>
        <dbReference type="Proteomes" id="UP000585327"/>
    </source>
</evidence>
<reference evidence="4 5" key="1">
    <citation type="submission" date="2020-06" db="EMBL/GenBank/DDBJ databases">
        <title>Dysbiosis in marine aquaculture revealed through microbiome analysis: reverse ecology for environmental sustainability.</title>
        <authorList>
            <person name="Haro-Moreno J.M."/>
            <person name="Coutinho F.H."/>
            <person name="Zaragoza-Solas A."/>
            <person name="Picazo A."/>
            <person name="Almagro-Moreno S."/>
            <person name="Lopez-Perez M."/>
        </authorList>
    </citation>
    <scope>NUCLEOTIDE SEQUENCE [LARGE SCALE GENOMIC DNA]</scope>
    <source>
        <strain evidence="4">MCMED-G42</strain>
    </source>
</reference>
<dbReference type="Pfam" id="PF00106">
    <property type="entry name" value="adh_short"/>
    <property type="match status" value="1"/>
</dbReference>
<dbReference type="Proteomes" id="UP000585327">
    <property type="component" value="Unassembled WGS sequence"/>
</dbReference>
<sequence length="323" mass="35561">MISKNQQKLNSGFHAKSEPKEILEGIDLSGKTAIVTGGYSGIGLETTRALAEAGANVFVPARRVDDAKKALDGIIDEANISKMDLSDINSIKDYTQEFINEIRSLNILINNAGIMACPESKTSNGWDLQFAVNHIGHFVFTNELIRVMDKLNGTRVINLSSTAHKFSGICWDDIHFDNNYDKWVSYGQSKTAASLFSIELDKRYKDKNIRSFAVHPGGIFTPLQRHLEQEEMVAMGWMNEDGSLSDLAKAGFKSPTQGAGTSLWAATSSSLDGIGGVYCENCDIANISDGSPEERYFGVREWAVDTSEAEKLWNATEEMLTKI</sequence>
<keyword evidence="2" id="KW-0560">Oxidoreductase</keyword>
<dbReference type="PRINTS" id="PR00081">
    <property type="entry name" value="GDHRDH"/>
</dbReference>
<dbReference type="GO" id="GO:0016491">
    <property type="term" value="F:oxidoreductase activity"/>
    <property type="evidence" value="ECO:0007669"/>
    <property type="project" value="UniProtKB-KW"/>
</dbReference>
<name>A0A838YGG5_9GAMM</name>
<dbReference type="NCBIfam" id="NF004845">
    <property type="entry name" value="PRK06196.1"/>
    <property type="match status" value="1"/>
</dbReference>
<dbReference type="InterPro" id="IPR002347">
    <property type="entry name" value="SDR_fam"/>
</dbReference>
<evidence type="ECO:0000313" key="4">
    <source>
        <dbReference type="EMBL" id="MBA4723987.1"/>
    </source>
</evidence>
<gene>
    <name evidence="4" type="ORF">H2021_02100</name>
</gene>
<dbReference type="PANTHER" id="PTHR24320:SF148">
    <property type="entry name" value="NAD(P)-BINDING ROSSMANN-FOLD SUPERFAMILY PROTEIN"/>
    <property type="match status" value="1"/>
</dbReference>
<evidence type="ECO:0000256" key="1">
    <source>
        <dbReference type="ARBA" id="ARBA00006484"/>
    </source>
</evidence>
<dbReference type="EMBL" id="JACETM010000013">
    <property type="protein sequence ID" value="MBA4723987.1"/>
    <property type="molecule type" value="Genomic_DNA"/>
</dbReference>
<dbReference type="PANTHER" id="PTHR24320">
    <property type="entry name" value="RETINOL DEHYDROGENASE"/>
    <property type="match status" value="1"/>
</dbReference>
<comment type="similarity">
    <text evidence="1">Belongs to the short-chain dehydrogenases/reductases (SDR) family.</text>
</comment>
<dbReference type="InterPro" id="IPR036291">
    <property type="entry name" value="NAD(P)-bd_dom_sf"/>
</dbReference>
<organism evidence="4 5">
    <name type="scientific">SAR86 cluster bacterium</name>
    <dbReference type="NCBI Taxonomy" id="2030880"/>
    <lineage>
        <taxon>Bacteria</taxon>
        <taxon>Pseudomonadati</taxon>
        <taxon>Pseudomonadota</taxon>
        <taxon>Gammaproteobacteria</taxon>
        <taxon>SAR86 cluster</taxon>
    </lineage>
</organism>
<dbReference type="FunFam" id="3.40.50.720:FF:000594">
    <property type="entry name" value="Short-chain oxidoreductase"/>
    <property type="match status" value="1"/>
</dbReference>
<dbReference type="SUPFAM" id="SSF51735">
    <property type="entry name" value="NAD(P)-binding Rossmann-fold domains"/>
    <property type="match status" value="1"/>
</dbReference>
<dbReference type="Gene3D" id="3.40.50.720">
    <property type="entry name" value="NAD(P)-binding Rossmann-like Domain"/>
    <property type="match status" value="1"/>
</dbReference>
<protein>
    <recommendedName>
        <fullName evidence="3">Probable oxidoreductase</fullName>
    </recommendedName>
</protein>